<comment type="caution">
    <text evidence="1">The sequence shown here is derived from an EMBL/GenBank/DDBJ whole genome shotgun (WGS) entry which is preliminary data.</text>
</comment>
<keyword evidence="2" id="KW-1185">Reference proteome</keyword>
<organism evidence="1 2">
    <name type="scientific">Linderina macrospora</name>
    <dbReference type="NCBI Taxonomy" id="4868"/>
    <lineage>
        <taxon>Eukaryota</taxon>
        <taxon>Fungi</taxon>
        <taxon>Fungi incertae sedis</taxon>
        <taxon>Zoopagomycota</taxon>
        <taxon>Kickxellomycotina</taxon>
        <taxon>Kickxellomycetes</taxon>
        <taxon>Kickxellales</taxon>
        <taxon>Kickxellaceae</taxon>
        <taxon>Linderina</taxon>
    </lineage>
</organism>
<protein>
    <submittedName>
        <fullName evidence="1">RasGAP protein</fullName>
    </submittedName>
</protein>
<dbReference type="Proteomes" id="UP001150603">
    <property type="component" value="Unassembled WGS sequence"/>
</dbReference>
<evidence type="ECO:0000313" key="1">
    <source>
        <dbReference type="EMBL" id="KAJ1946614.1"/>
    </source>
</evidence>
<proteinExistence type="predicted"/>
<sequence length="711" mass="77220">MGKGRAQAEPESNDESATSKDEGTMSFCGYKQKAGRARARTQASDQSTISSSSPPDSHGQGWLGRMIGTIRRKKTASQNSASDTPPHIGQERGAIAVGTVKDPNMAIPADIMFSARRAQLYGTMMRLLMHNPYYLSRVISHVKYHECDALLSIVLDSVFRGPVHEQSLTLLFTEIIGLEVERTTSIDTVMRNDAPSVHMLSAYLKKPSCLEYLQKAVGPTIETVVELGNASLESELGSVYQDWARSQESRKLPPIVSVVEAGGYTEVQNLSRRRQRQLVHLTTHCLHDIINARLHVPMGLVSICASTLRATRQRFPDADDAKAYSLVGGIFFLRFVNAALASPNIYGLVDASPTGQVKTNLKLVARLMQRLSNYSAKPADEWPADARGFIESNVHRFHGFLASLTTACGQSAAGFTTVSPAPLQPPTADVHQNGSKEHSPGTVQPVSGIPIDQVTTSSTVSAKSLPAHLSCSLQTAVRKSQSPADTDIWPPSLPPRNAPSEPPPEPSIALLPSLPPEDTTVEMGIADSGWAGSTADLDKPTCDAAMPSRLDIALVPTGSTVAGSARTSGDSPARPWPGKLPAIVKQASSDYPQRTSLDGRKSESSTSRTSPVRRKITRRSPEYISPGLCIDEKRQRGRSESTLNDVVLPLNDLYLLQKYLEMYQDAWTNDESRMATFKADQTPMQDCLRSLGMAPPLVRQSNNHLTRIPLV</sequence>
<reference evidence="1" key="1">
    <citation type="submission" date="2022-07" db="EMBL/GenBank/DDBJ databases">
        <title>Phylogenomic reconstructions and comparative analyses of Kickxellomycotina fungi.</title>
        <authorList>
            <person name="Reynolds N.K."/>
            <person name="Stajich J.E."/>
            <person name="Barry K."/>
            <person name="Grigoriev I.V."/>
            <person name="Crous P."/>
            <person name="Smith M.E."/>
        </authorList>
    </citation>
    <scope>NUCLEOTIDE SEQUENCE</scope>
    <source>
        <strain evidence="1">NRRL 5244</strain>
    </source>
</reference>
<name>A0ACC1JCL8_9FUNG</name>
<evidence type="ECO:0000313" key="2">
    <source>
        <dbReference type="Proteomes" id="UP001150603"/>
    </source>
</evidence>
<gene>
    <name evidence="1" type="primary">gap1_1</name>
    <name evidence="1" type="ORF">FBU59_001985</name>
</gene>
<accession>A0ACC1JCL8</accession>
<dbReference type="EMBL" id="JANBPW010001018">
    <property type="protein sequence ID" value="KAJ1946614.1"/>
    <property type="molecule type" value="Genomic_DNA"/>
</dbReference>